<dbReference type="Proteomes" id="UP000324194">
    <property type="component" value="Chromosome 2"/>
</dbReference>
<dbReference type="AlphaFoldDB" id="A0A5E4PJ29"/>
<comment type="similarity">
    <text evidence="5">Belongs to the FliO/MopB family.</text>
</comment>
<dbReference type="EMBL" id="LR699120">
    <property type="protein sequence ID" value="VVC77079.1"/>
    <property type="molecule type" value="Genomic_DNA"/>
</dbReference>
<protein>
    <recommendedName>
        <fullName evidence="5">Flagellar protein</fullName>
    </recommendedName>
</protein>
<comment type="subcellular location">
    <subcellularLocation>
        <location evidence="5">Cell membrane</location>
    </subcellularLocation>
    <subcellularLocation>
        <location evidence="5">Bacterial flagellum basal body</location>
    </subcellularLocation>
</comment>
<evidence type="ECO:0000256" key="2">
    <source>
        <dbReference type="ARBA" id="ARBA00022692"/>
    </source>
</evidence>
<dbReference type="KEGG" id="asip:AQUSIP_24060"/>
<dbReference type="InterPro" id="IPR022781">
    <property type="entry name" value="Flagellar_biosynth_FliO"/>
</dbReference>
<keyword evidence="5" id="KW-0975">Bacterial flagellum</keyword>
<organism evidence="6 7">
    <name type="scientific">Aquicella siphonis</name>
    <dbReference type="NCBI Taxonomy" id="254247"/>
    <lineage>
        <taxon>Bacteria</taxon>
        <taxon>Pseudomonadati</taxon>
        <taxon>Pseudomonadota</taxon>
        <taxon>Gammaproteobacteria</taxon>
        <taxon>Legionellales</taxon>
        <taxon>Coxiellaceae</taxon>
        <taxon>Aquicella</taxon>
    </lineage>
</organism>
<dbReference type="GO" id="GO:0044781">
    <property type="term" value="P:bacterial-type flagellum organization"/>
    <property type="evidence" value="ECO:0007669"/>
    <property type="project" value="UniProtKB-UniRule"/>
</dbReference>
<gene>
    <name evidence="6" type="primary">fliO</name>
    <name evidence="6" type="ORF">AQUSIP_24060</name>
</gene>
<evidence type="ECO:0000313" key="6">
    <source>
        <dbReference type="EMBL" id="VVC77079.1"/>
    </source>
</evidence>
<keyword evidence="6" id="KW-0969">Cilium</keyword>
<dbReference type="Pfam" id="PF04347">
    <property type="entry name" value="FliO"/>
    <property type="match status" value="1"/>
</dbReference>
<dbReference type="RefSeq" id="WP_148340477.1">
    <property type="nucleotide sequence ID" value="NZ_LR699120.1"/>
</dbReference>
<name>A0A5E4PJ29_9COXI</name>
<accession>A0A5E4PJ29</accession>
<dbReference type="GO" id="GO:0005886">
    <property type="term" value="C:plasma membrane"/>
    <property type="evidence" value="ECO:0007669"/>
    <property type="project" value="UniProtKB-SubCell"/>
</dbReference>
<reference evidence="6 7" key="1">
    <citation type="submission" date="2019-08" db="EMBL/GenBank/DDBJ databases">
        <authorList>
            <person name="Guy L."/>
        </authorList>
    </citation>
    <scope>NUCLEOTIDE SEQUENCE [LARGE SCALE GENOMIC DNA]</scope>
    <source>
        <strain evidence="6 7">SGT-108</strain>
    </source>
</reference>
<proteinExistence type="inferred from homology"/>
<evidence type="ECO:0000313" key="7">
    <source>
        <dbReference type="Proteomes" id="UP000324194"/>
    </source>
</evidence>
<keyword evidence="7" id="KW-1185">Reference proteome</keyword>
<evidence type="ECO:0000256" key="1">
    <source>
        <dbReference type="ARBA" id="ARBA00022475"/>
    </source>
</evidence>
<keyword evidence="3 5" id="KW-1133">Transmembrane helix</keyword>
<dbReference type="OrthoDB" id="5741235at2"/>
<keyword evidence="1 5" id="KW-1003">Cell membrane</keyword>
<keyword evidence="6" id="KW-0282">Flagellum</keyword>
<sequence length="111" mass="12345">MNLAEISTVYGQNAFKLAVVVLLLVLMYALRKLRLHKYADSPAIKVVNSVSIGAKERIILLEANQTMLLIGATPSHITTLHVFNERETEKAMADEFDSLKSLLSEDYAPVK</sequence>
<dbReference type="NCBIfam" id="TIGR03500">
    <property type="entry name" value="FliO_TIGR"/>
    <property type="match status" value="1"/>
</dbReference>
<dbReference type="GO" id="GO:0009425">
    <property type="term" value="C:bacterial-type flagellum basal body"/>
    <property type="evidence" value="ECO:0007669"/>
    <property type="project" value="UniProtKB-SubCell"/>
</dbReference>
<keyword evidence="2 5" id="KW-0812">Transmembrane</keyword>
<evidence type="ECO:0000256" key="4">
    <source>
        <dbReference type="ARBA" id="ARBA00023136"/>
    </source>
</evidence>
<evidence type="ECO:0000256" key="5">
    <source>
        <dbReference type="RuleBase" id="RU362064"/>
    </source>
</evidence>
<feature type="transmembrane region" description="Helical" evidence="5">
    <location>
        <begin position="12"/>
        <end position="30"/>
    </location>
</feature>
<keyword evidence="4 5" id="KW-0472">Membrane</keyword>
<evidence type="ECO:0000256" key="3">
    <source>
        <dbReference type="ARBA" id="ARBA00022989"/>
    </source>
</evidence>
<keyword evidence="6" id="KW-0966">Cell projection</keyword>